<evidence type="ECO:0000313" key="9">
    <source>
        <dbReference type="Proteomes" id="UP000054821"/>
    </source>
</evidence>
<dbReference type="CDD" id="cd00067">
    <property type="entry name" value="GAL4"/>
    <property type="match status" value="1"/>
</dbReference>
<gene>
    <name evidence="8" type="ORF">TGAM01_v208964</name>
</gene>
<evidence type="ECO:0000256" key="3">
    <source>
        <dbReference type="ARBA" id="ARBA00023125"/>
    </source>
</evidence>
<reference evidence="8 9" key="1">
    <citation type="journal article" date="2016" name="Genome Announc.">
        <title>Draft Whole-Genome Sequence of Trichoderma gamsii T6085, a Promising Biocontrol Agent of Fusarium Head Blight on Wheat.</title>
        <authorList>
            <person name="Baroncelli R."/>
            <person name="Zapparata A."/>
            <person name="Piaggeschi G."/>
            <person name="Sarrocco S."/>
            <person name="Vannacci G."/>
        </authorList>
    </citation>
    <scope>NUCLEOTIDE SEQUENCE [LARGE SCALE GENOMIC DNA]</scope>
    <source>
        <strain evidence="8 9">T6085</strain>
    </source>
</reference>
<feature type="domain" description="Zn(2)-C6 fungal-type" evidence="7">
    <location>
        <begin position="32"/>
        <end position="63"/>
    </location>
</feature>
<dbReference type="InterPro" id="IPR036864">
    <property type="entry name" value="Zn2-C6_fun-type_DNA-bd_sf"/>
</dbReference>
<keyword evidence="4" id="KW-0804">Transcription</keyword>
<keyword evidence="9" id="KW-1185">Reference proteome</keyword>
<feature type="compositionally biased region" description="Polar residues" evidence="6">
    <location>
        <begin position="101"/>
        <end position="121"/>
    </location>
</feature>
<dbReference type="STRING" id="398673.A0A2P4ZCT8"/>
<dbReference type="PROSITE" id="PS00463">
    <property type="entry name" value="ZN2_CY6_FUNGAL_1"/>
    <property type="match status" value="1"/>
</dbReference>
<keyword evidence="3" id="KW-0238">DNA-binding</keyword>
<dbReference type="Gene3D" id="4.10.240.10">
    <property type="entry name" value="Zn(2)-C6 fungal-type DNA-binding domain"/>
    <property type="match status" value="1"/>
</dbReference>
<dbReference type="CDD" id="cd12148">
    <property type="entry name" value="fungal_TF_MHR"/>
    <property type="match status" value="1"/>
</dbReference>
<dbReference type="GeneID" id="29987513"/>
<accession>A0A2P4ZCT8</accession>
<evidence type="ECO:0000313" key="8">
    <source>
        <dbReference type="EMBL" id="PON22090.1"/>
    </source>
</evidence>
<protein>
    <recommendedName>
        <fullName evidence="7">Zn(2)-C6 fungal-type domain-containing protein</fullName>
    </recommendedName>
</protein>
<feature type="region of interest" description="Disordered" evidence="6">
    <location>
        <begin position="96"/>
        <end position="121"/>
    </location>
</feature>
<dbReference type="GO" id="GO:0000981">
    <property type="term" value="F:DNA-binding transcription factor activity, RNA polymerase II-specific"/>
    <property type="evidence" value="ECO:0007669"/>
    <property type="project" value="InterPro"/>
</dbReference>
<organism evidence="8 9">
    <name type="scientific">Trichoderma gamsii</name>
    <dbReference type="NCBI Taxonomy" id="398673"/>
    <lineage>
        <taxon>Eukaryota</taxon>
        <taxon>Fungi</taxon>
        <taxon>Dikarya</taxon>
        <taxon>Ascomycota</taxon>
        <taxon>Pezizomycotina</taxon>
        <taxon>Sordariomycetes</taxon>
        <taxon>Hypocreomycetidae</taxon>
        <taxon>Hypocreales</taxon>
        <taxon>Hypocreaceae</taxon>
        <taxon>Trichoderma</taxon>
    </lineage>
</organism>
<evidence type="ECO:0000259" key="7">
    <source>
        <dbReference type="PROSITE" id="PS50048"/>
    </source>
</evidence>
<dbReference type="SMART" id="SM00066">
    <property type="entry name" value="GAL4"/>
    <property type="match status" value="1"/>
</dbReference>
<proteinExistence type="predicted"/>
<dbReference type="SUPFAM" id="SSF57701">
    <property type="entry name" value="Zn2/Cys6 DNA-binding domain"/>
    <property type="match status" value="1"/>
</dbReference>
<dbReference type="GO" id="GO:0008270">
    <property type="term" value="F:zinc ion binding"/>
    <property type="evidence" value="ECO:0007669"/>
    <property type="project" value="InterPro"/>
</dbReference>
<dbReference type="EMBL" id="JPDN02000041">
    <property type="protein sequence ID" value="PON22090.1"/>
    <property type="molecule type" value="Genomic_DNA"/>
</dbReference>
<dbReference type="PANTHER" id="PTHR47540">
    <property type="entry name" value="THIAMINE REPRESSIBLE GENES REGULATORY PROTEIN THI5"/>
    <property type="match status" value="1"/>
</dbReference>
<evidence type="ECO:0000256" key="6">
    <source>
        <dbReference type="SAM" id="MobiDB-lite"/>
    </source>
</evidence>
<evidence type="ECO:0000256" key="5">
    <source>
        <dbReference type="ARBA" id="ARBA00023242"/>
    </source>
</evidence>
<evidence type="ECO:0000256" key="4">
    <source>
        <dbReference type="ARBA" id="ARBA00023163"/>
    </source>
</evidence>
<dbReference type="PANTHER" id="PTHR47540:SF6">
    <property type="entry name" value="ZN(II)2CYS6 TRANSCRIPTION FACTOR (EUROFUNG)"/>
    <property type="match status" value="1"/>
</dbReference>
<keyword evidence="5" id="KW-0539">Nucleus</keyword>
<sequence>MAGALDDLDQHHSAGTPAAAKAPYTPRARPTACRNCHLRRVKCSGGNPCHNCRRANEAVECVYPQKDRLVKVSQQYIDGLIAENKALQRQASLPQPCYDSQHASSGETDQVASRNVAVPSTQAPELTSTPWFIDMAVPHTPILLSEASDSAFATRFRQAMSSSDHCHFPRVSYPSEDQILVLSDAACAWPSPPQARLLVNAALRCLGRWYHIVRSSIILEELEKILQYPGAVGILSQSKFWALFAIGKTYSTRTSATPGCFPGLEYFAKATKILRINSERPTVEMIETCLLLV</sequence>
<dbReference type="RefSeq" id="XP_024404785.1">
    <property type="nucleotide sequence ID" value="XM_024550451.1"/>
</dbReference>
<dbReference type="PROSITE" id="PS50048">
    <property type="entry name" value="ZN2_CY6_FUNGAL_2"/>
    <property type="match status" value="1"/>
</dbReference>
<dbReference type="InterPro" id="IPR051711">
    <property type="entry name" value="Stress_Response_Reg"/>
</dbReference>
<keyword evidence="2" id="KW-0805">Transcription regulation</keyword>
<dbReference type="InterPro" id="IPR001138">
    <property type="entry name" value="Zn2Cys6_DnaBD"/>
</dbReference>
<evidence type="ECO:0000256" key="2">
    <source>
        <dbReference type="ARBA" id="ARBA00023015"/>
    </source>
</evidence>
<dbReference type="GO" id="GO:0005634">
    <property type="term" value="C:nucleus"/>
    <property type="evidence" value="ECO:0007669"/>
    <property type="project" value="UniProtKB-SubCell"/>
</dbReference>
<dbReference type="AlphaFoldDB" id="A0A2P4ZCT8"/>
<feature type="region of interest" description="Disordered" evidence="6">
    <location>
        <begin position="1"/>
        <end position="29"/>
    </location>
</feature>
<dbReference type="GO" id="GO:0045944">
    <property type="term" value="P:positive regulation of transcription by RNA polymerase II"/>
    <property type="evidence" value="ECO:0007669"/>
    <property type="project" value="TreeGrafter"/>
</dbReference>
<comment type="subcellular location">
    <subcellularLocation>
        <location evidence="1">Nucleus</location>
    </subcellularLocation>
</comment>
<name>A0A2P4ZCT8_9HYPO</name>
<dbReference type="Pfam" id="PF00172">
    <property type="entry name" value="Zn_clus"/>
    <property type="match status" value="1"/>
</dbReference>
<dbReference type="GO" id="GO:0043565">
    <property type="term" value="F:sequence-specific DNA binding"/>
    <property type="evidence" value="ECO:0007669"/>
    <property type="project" value="TreeGrafter"/>
</dbReference>
<evidence type="ECO:0000256" key="1">
    <source>
        <dbReference type="ARBA" id="ARBA00004123"/>
    </source>
</evidence>
<dbReference type="Proteomes" id="UP000054821">
    <property type="component" value="Unassembled WGS sequence"/>
</dbReference>
<comment type="caution">
    <text evidence="8">The sequence shown here is derived from an EMBL/GenBank/DDBJ whole genome shotgun (WGS) entry which is preliminary data.</text>
</comment>